<dbReference type="GO" id="GO:0003677">
    <property type="term" value="F:DNA binding"/>
    <property type="evidence" value="ECO:0007669"/>
    <property type="project" value="InterPro"/>
</dbReference>
<dbReference type="EMBL" id="VJXW01000005">
    <property type="protein sequence ID" value="TRW27045.1"/>
    <property type="molecule type" value="Genomic_DNA"/>
</dbReference>
<dbReference type="Pfam" id="PF21694">
    <property type="entry name" value="DNA_pol3_delta_C"/>
    <property type="match status" value="1"/>
</dbReference>
<reference evidence="11 13" key="1">
    <citation type="journal article" date="2016" name="Genome Announc.">
        <title>Draft Genome Sequence of Criibacterium bergeronii gen. nov., sp. nov., Strain CCRI-22567T, Isolated from a Vaginal Sample from a Woman with Bacterial Vaginosis.</title>
        <authorList>
            <person name="Maheux A.F."/>
            <person name="Berube E."/>
            <person name="Boudreau D.K."/>
            <person name="Raymond F."/>
            <person name="Corbeil J."/>
            <person name="Roy P.H."/>
            <person name="Boissinot M."/>
            <person name="Omar R.F."/>
        </authorList>
    </citation>
    <scope>NUCLEOTIDE SEQUENCE [LARGE SCALE GENOMIC DNA]</scope>
    <source>
        <strain evidence="11 13">CCRI-22567</strain>
    </source>
</reference>
<dbReference type="SUPFAM" id="SSF48019">
    <property type="entry name" value="post-AAA+ oligomerization domain-like"/>
    <property type="match status" value="1"/>
</dbReference>
<dbReference type="Gene3D" id="3.40.50.300">
    <property type="entry name" value="P-loop containing nucleotide triphosphate hydrolases"/>
    <property type="match status" value="1"/>
</dbReference>
<reference evidence="11" key="2">
    <citation type="submission" date="2018-07" db="EMBL/GenBank/DDBJ databases">
        <authorList>
            <person name="Quirk P.G."/>
            <person name="Krulwich T.A."/>
        </authorList>
    </citation>
    <scope>NUCLEOTIDE SEQUENCE</scope>
    <source>
        <strain evidence="11">CCRI-22567</strain>
    </source>
</reference>
<dbReference type="AlphaFoldDB" id="A0A371IJM9"/>
<comment type="catalytic activity">
    <reaction evidence="8">
        <text>DNA(n) + a 2'-deoxyribonucleoside 5'-triphosphate = DNA(n+1) + diphosphate</text>
        <dbReference type="Rhea" id="RHEA:22508"/>
        <dbReference type="Rhea" id="RHEA-COMP:17339"/>
        <dbReference type="Rhea" id="RHEA-COMP:17340"/>
        <dbReference type="ChEBI" id="CHEBI:33019"/>
        <dbReference type="ChEBI" id="CHEBI:61560"/>
        <dbReference type="ChEBI" id="CHEBI:173112"/>
        <dbReference type="EC" id="2.7.7.7"/>
    </reaction>
</comment>
<gene>
    <name evidence="11" type="primary">holA</name>
    <name evidence="11" type="ORF">BBG48_008925</name>
    <name evidence="12" type="ORF">FL857_04875</name>
</gene>
<organism evidence="11 13">
    <name type="scientific">Criibacterium bergeronii</name>
    <dbReference type="NCBI Taxonomy" id="1871336"/>
    <lineage>
        <taxon>Bacteria</taxon>
        <taxon>Bacillati</taxon>
        <taxon>Bacillota</taxon>
        <taxon>Clostridia</taxon>
        <taxon>Peptostreptococcales</taxon>
        <taxon>Filifactoraceae</taxon>
        <taxon>Criibacterium</taxon>
    </lineage>
</organism>
<sequence length="345" mass="39521">MNENELYDSLISNSYSTYLLYGEENYQIEKALKVAKDSLAPSFSDLNYTVIDTDYEKNLEDIISRCESVPFMDKKRVVVVKTSDLFSSSSAYDKDEIDNLIEYTNAPLKTTQLIFVPAVIDKRNGFYKKISKNSEVFESKRLDKVQLSNFITGKLNAKHVKIDNSSKDYLIEKSGYLFRDSEVTLFDVENEIEKIVLNTKNDGLINVADIKSTVFEEKNVDIFKFIDAVFNGDVMKSYELLNNITEVHNASIQILALIGRQISLLIKLRILLKGHIPESVIAKKLNLHPFVVKKTKALLNKYTYKELLDLYNICSDMDYRAKTGRINDKISVEIMVGRICSYVIN</sequence>
<evidence type="ECO:0000256" key="6">
    <source>
        <dbReference type="ARBA" id="ARBA00022932"/>
    </source>
</evidence>
<dbReference type="InterPro" id="IPR008921">
    <property type="entry name" value="DNA_pol3_clamp-load_cplx_C"/>
</dbReference>
<evidence type="ECO:0000256" key="1">
    <source>
        <dbReference type="ARBA" id="ARBA00012417"/>
    </source>
</evidence>
<keyword evidence="13" id="KW-1185">Reference proteome</keyword>
<comment type="caution">
    <text evidence="11">The sequence shown here is derived from an EMBL/GenBank/DDBJ whole genome shotgun (WGS) entry which is preliminary data.</text>
</comment>
<dbReference type="STRING" id="1871336.BBG48_09500"/>
<keyword evidence="5" id="KW-0235">DNA replication</keyword>
<dbReference type="Gene3D" id="1.20.272.10">
    <property type="match status" value="1"/>
</dbReference>
<dbReference type="InterPro" id="IPR048466">
    <property type="entry name" value="DNA_pol3_delta-like_C"/>
</dbReference>
<comment type="similarity">
    <text evidence="7">Belongs to the DNA polymerase HolA subunit family.</text>
</comment>
<keyword evidence="3 11" id="KW-0808">Transferase</keyword>
<dbReference type="GO" id="GO:0003887">
    <property type="term" value="F:DNA-directed DNA polymerase activity"/>
    <property type="evidence" value="ECO:0007669"/>
    <property type="project" value="UniProtKB-KW"/>
</dbReference>
<protein>
    <recommendedName>
        <fullName evidence="2">DNA polymerase III subunit delta</fullName>
        <ecNumber evidence="1">2.7.7.7</ecNumber>
    </recommendedName>
</protein>
<dbReference type="Gene3D" id="1.10.8.60">
    <property type="match status" value="1"/>
</dbReference>
<dbReference type="Proteomes" id="UP000093352">
    <property type="component" value="Unassembled WGS sequence"/>
</dbReference>
<feature type="domain" description="DNA polymerase III delta subunit-like C-terminal" evidence="10">
    <location>
        <begin position="221"/>
        <end position="336"/>
    </location>
</feature>
<dbReference type="RefSeq" id="WP_068913100.1">
    <property type="nucleotide sequence ID" value="NZ_MBEW02000024.1"/>
</dbReference>
<dbReference type="EMBL" id="MBEW02000024">
    <property type="protein sequence ID" value="RDY20664.1"/>
    <property type="molecule type" value="Genomic_DNA"/>
</dbReference>
<dbReference type="SUPFAM" id="SSF52540">
    <property type="entry name" value="P-loop containing nucleoside triphosphate hydrolases"/>
    <property type="match status" value="1"/>
</dbReference>
<dbReference type="EC" id="2.7.7.7" evidence="1"/>
<dbReference type="Proteomes" id="UP000319424">
    <property type="component" value="Unassembled WGS sequence"/>
</dbReference>
<evidence type="ECO:0000256" key="3">
    <source>
        <dbReference type="ARBA" id="ARBA00022679"/>
    </source>
</evidence>
<evidence type="ECO:0000313" key="13">
    <source>
        <dbReference type="Proteomes" id="UP000093352"/>
    </source>
</evidence>
<proteinExistence type="inferred from homology"/>
<dbReference type="OrthoDB" id="9775929at2"/>
<dbReference type="Pfam" id="PF06144">
    <property type="entry name" value="DNA_pol3_delta"/>
    <property type="match status" value="1"/>
</dbReference>
<dbReference type="GO" id="GO:0009360">
    <property type="term" value="C:DNA polymerase III complex"/>
    <property type="evidence" value="ECO:0007669"/>
    <property type="project" value="InterPro"/>
</dbReference>
<accession>A0A371IJM9</accession>
<evidence type="ECO:0000313" key="11">
    <source>
        <dbReference type="EMBL" id="RDY20664.1"/>
    </source>
</evidence>
<feature type="domain" description="DNA polymerase III delta N-terminal" evidence="9">
    <location>
        <begin position="18"/>
        <end position="138"/>
    </location>
</feature>
<evidence type="ECO:0000313" key="14">
    <source>
        <dbReference type="Proteomes" id="UP000319424"/>
    </source>
</evidence>
<dbReference type="InterPro" id="IPR027417">
    <property type="entry name" value="P-loop_NTPase"/>
</dbReference>
<name>A0A371IJM9_9FIRM</name>
<evidence type="ECO:0000313" key="12">
    <source>
        <dbReference type="EMBL" id="TRW27045.1"/>
    </source>
</evidence>
<evidence type="ECO:0000256" key="7">
    <source>
        <dbReference type="ARBA" id="ARBA00034754"/>
    </source>
</evidence>
<dbReference type="PANTHER" id="PTHR34388:SF1">
    <property type="entry name" value="DNA POLYMERASE III SUBUNIT DELTA"/>
    <property type="match status" value="1"/>
</dbReference>
<dbReference type="InterPro" id="IPR010372">
    <property type="entry name" value="DNA_pol3_delta_N"/>
</dbReference>
<dbReference type="InterPro" id="IPR005790">
    <property type="entry name" value="DNA_polIII_delta"/>
</dbReference>
<evidence type="ECO:0000256" key="2">
    <source>
        <dbReference type="ARBA" id="ARBA00017703"/>
    </source>
</evidence>
<dbReference type="NCBIfam" id="TIGR01128">
    <property type="entry name" value="holA"/>
    <property type="match status" value="1"/>
</dbReference>
<dbReference type="GO" id="GO:0006261">
    <property type="term" value="P:DNA-templated DNA replication"/>
    <property type="evidence" value="ECO:0007669"/>
    <property type="project" value="TreeGrafter"/>
</dbReference>
<reference evidence="12 14" key="3">
    <citation type="submission" date="2019-07" db="EMBL/GenBank/DDBJ databases">
        <title>Criibacterium bergeronii gen. nov., sp. nov. isolated from human clinical samples.</title>
        <authorList>
            <person name="Maheux A.F."/>
            <person name="Boudreau D.K."/>
            <person name="Berube E."/>
            <person name="Brodeur S."/>
            <person name="Bernard K.A."/>
            <person name="Abed J.Y."/>
            <person name="Ducrey E."/>
            <person name="Guay E.F."/>
            <person name="Raymond F."/>
            <person name="Corbeil J."/>
            <person name="Domingo M.-C."/>
            <person name="Roy P.H."/>
            <person name="Boissinot M."/>
            <person name="Tocheva E.I."/>
            <person name="Omar R.F."/>
        </authorList>
    </citation>
    <scope>NUCLEOTIDE SEQUENCE [LARGE SCALE GENOMIC DNA]</scope>
    <source>
        <strain evidence="12 14">CCRI-24246</strain>
    </source>
</reference>
<keyword evidence="4 11" id="KW-0548">Nucleotidyltransferase</keyword>
<evidence type="ECO:0000259" key="10">
    <source>
        <dbReference type="Pfam" id="PF21694"/>
    </source>
</evidence>
<evidence type="ECO:0000256" key="5">
    <source>
        <dbReference type="ARBA" id="ARBA00022705"/>
    </source>
</evidence>
<dbReference type="PANTHER" id="PTHR34388">
    <property type="entry name" value="DNA POLYMERASE III SUBUNIT DELTA"/>
    <property type="match status" value="1"/>
</dbReference>
<evidence type="ECO:0000259" key="9">
    <source>
        <dbReference type="Pfam" id="PF06144"/>
    </source>
</evidence>
<evidence type="ECO:0000256" key="8">
    <source>
        <dbReference type="ARBA" id="ARBA00049244"/>
    </source>
</evidence>
<evidence type="ECO:0000256" key="4">
    <source>
        <dbReference type="ARBA" id="ARBA00022695"/>
    </source>
</evidence>
<keyword evidence="6" id="KW-0239">DNA-directed DNA polymerase</keyword>